<evidence type="ECO:0000256" key="1">
    <source>
        <dbReference type="ARBA" id="ARBA00023125"/>
    </source>
</evidence>
<gene>
    <name evidence="4" type="ORF">UFOPK1722_01340</name>
</gene>
<dbReference type="AlphaFoldDB" id="A0A6J6FDH3"/>
<dbReference type="PROSITE" id="PS50977">
    <property type="entry name" value="HTH_TETR_2"/>
    <property type="match status" value="1"/>
</dbReference>
<sequence>MAPSSKKSAPRTPVARRPVAKKPRLSQAEATVKMLHVTSTLLLELPPEKVTVQRICQAAGVHTDYVVRYFGSREELMIQAIEAAFLGVVLRNDGDGDSRIHDTLSNSAGLLEKAHARFRTIAYLLGCGVDPERFKSSQKIVLGHLLAEAKNLNASERTKINLILIGTLLFQGLAIFGEVNDLSDQQRIDVLSYIGYLPQTSDSVQRDLGWDKPSPKKRK</sequence>
<evidence type="ECO:0000313" key="4">
    <source>
        <dbReference type="EMBL" id="CAB4585769.1"/>
    </source>
</evidence>
<name>A0A6J6FDH3_9ZZZZ</name>
<dbReference type="InterPro" id="IPR001647">
    <property type="entry name" value="HTH_TetR"/>
</dbReference>
<organism evidence="4">
    <name type="scientific">freshwater metagenome</name>
    <dbReference type="NCBI Taxonomy" id="449393"/>
    <lineage>
        <taxon>unclassified sequences</taxon>
        <taxon>metagenomes</taxon>
        <taxon>ecological metagenomes</taxon>
    </lineage>
</organism>
<feature type="domain" description="HTH tetR-type" evidence="3">
    <location>
        <begin position="28"/>
        <end position="88"/>
    </location>
</feature>
<keyword evidence="1" id="KW-0238">DNA-binding</keyword>
<dbReference type="InterPro" id="IPR009057">
    <property type="entry name" value="Homeodomain-like_sf"/>
</dbReference>
<evidence type="ECO:0000259" key="3">
    <source>
        <dbReference type="PROSITE" id="PS50977"/>
    </source>
</evidence>
<dbReference type="SUPFAM" id="SSF46689">
    <property type="entry name" value="Homeodomain-like"/>
    <property type="match status" value="1"/>
</dbReference>
<feature type="region of interest" description="Disordered" evidence="2">
    <location>
        <begin position="1"/>
        <end position="23"/>
    </location>
</feature>
<proteinExistence type="predicted"/>
<dbReference type="EMBL" id="CAEZTS010000127">
    <property type="protein sequence ID" value="CAB4585769.1"/>
    <property type="molecule type" value="Genomic_DNA"/>
</dbReference>
<protein>
    <submittedName>
        <fullName evidence="4">Unannotated protein</fullName>
    </submittedName>
</protein>
<accession>A0A6J6FDH3</accession>
<evidence type="ECO:0000256" key="2">
    <source>
        <dbReference type="SAM" id="MobiDB-lite"/>
    </source>
</evidence>
<dbReference type="Gene3D" id="1.10.357.10">
    <property type="entry name" value="Tetracycline Repressor, domain 2"/>
    <property type="match status" value="1"/>
</dbReference>
<reference evidence="4" key="1">
    <citation type="submission" date="2020-05" db="EMBL/GenBank/DDBJ databases">
        <authorList>
            <person name="Chiriac C."/>
            <person name="Salcher M."/>
            <person name="Ghai R."/>
            <person name="Kavagutti S V."/>
        </authorList>
    </citation>
    <scope>NUCLEOTIDE SEQUENCE</scope>
</reference>
<dbReference type="GO" id="GO:0003677">
    <property type="term" value="F:DNA binding"/>
    <property type="evidence" value="ECO:0007669"/>
    <property type="project" value="UniProtKB-KW"/>
</dbReference>